<organism evidence="1 2">
    <name type="scientific">Intestinimonas butyriciproducens</name>
    <dbReference type="NCBI Taxonomy" id="1297617"/>
    <lineage>
        <taxon>Bacteria</taxon>
        <taxon>Bacillati</taxon>
        <taxon>Bacillota</taxon>
        <taxon>Clostridia</taxon>
        <taxon>Eubacteriales</taxon>
        <taxon>Intestinimonas</taxon>
    </lineage>
</organism>
<sequence length="141" mass="16463">MNFFEQELHKIVAPKYPDATYVGRACYVRLDELNRAKIQLVTGIVANQYHALRISILNRNEGQVDVLLLNFSDILGKKQTGNPNFRNGINPYIWDDYGKADWYVYHPNSQDYQRLTDAVSDYLEVFQEQSQTADPQWQQTM</sequence>
<comment type="caution">
    <text evidence="1">The sequence shown here is derived from an EMBL/GenBank/DDBJ whole genome shotgun (WGS) entry which is preliminary data.</text>
</comment>
<protein>
    <submittedName>
        <fullName evidence="1">Uncharacterized protein</fullName>
    </submittedName>
</protein>
<dbReference type="EMBL" id="QEKK01000001">
    <property type="protein sequence ID" value="PVY59697.1"/>
    <property type="molecule type" value="Genomic_DNA"/>
</dbReference>
<reference evidence="1 2" key="1">
    <citation type="submission" date="2018-04" db="EMBL/GenBank/DDBJ databases">
        <title>Genomic Encyclopedia of Type Strains, Phase IV (KMG-IV): sequencing the most valuable type-strain genomes for metagenomic binning, comparative biology and taxonomic classification.</title>
        <authorList>
            <person name="Goeker M."/>
        </authorList>
    </citation>
    <scope>NUCLEOTIDE SEQUENCE [LARGE SCALE GENOMIC DNA]</scope>
    <source>
        <strain evidence="1 2">DSM 26588</strain>
    </source>
</reference>
<dbReference type="Proteomes" id="UP000245778">
    <property type="component" value="Unassembled WGS sequence"/>
</dbReference>
<gene>
    <name evidence="1" type="ORF">C7373_101211</name>
</gene>
<accession>A0A2U1CFV0</accession>
<dbReference type="GeneID" id="93228055"/>
<proteinExistence type="predicted"/>
<name>A0A2U1CFV0_9FIRM</name>
<dbReference type="AlphaFoldDB" id="A0A2U1CFV0"/>
<dbReference type="OrthoDB" id="9807423at2"/>
<evidence type="ECO:0000313" key="1">
    <source>
        <dbReference type="EMBL" id="PVY59697.1"/>
    </source>
</evidence>
<evidence type="ECO:0000313" key="2">
    <source>
        <dbReference type="Proteomes" id="UP000245778"/>
    </source>
</evidence>
<dbReference type="RefSeq" id="WP_116721452.1">
    <property type="nucleotide sequence ID" value="NZ_CP011524.1"/>
</dbReference>